<dbReference type="AlphaFoldDB" id="A0A9W6W0Q4"/>
<organism evidence="2 3">
    <name type="scientific">Actinoallomurus iriomotensis</name>
    <dbReference type="NCBI Taxonomy" id="478107"/>
    <lineage>
        <taxon>Bacteria</taxon>
        <taxon>Bacillati</taxon>
        <taxon>Actinomycetota</taxon>
        <taxon>Actinomycetes</taxon>
        <taxon>Streptosporangiales</taxon>
        <taxon>Thermomonosporaceae</taxon>
        <taxon>Actinoallomurus</taxon>
    </lineage>
</organism>
<evidence type="ECO:0000313" key="2">
    <source>
        <dbReference type="EMBL" id="GLY86002.1"/>
    </source>
</evidence>
<reference evidence="2" key="1">
    <citation type="submission" date="2023-03" db="EMBL/GenBank/DDBJ databases">
        <title>Actinoallomurus iriomotensis NBRC 103684.</title>
        <authorList>
            <person name="Ichikawa N."/>
            <person name="Sato H."/>
            <person name="Tonouchi N."/>
        </authorList>
    </citation>
    <scope>NUCLEOTIDE SEQUENCE</scope>
    <source>
        <strain evidence="2">NBRC 103684</strain>
    </source>
</reference>
<evidence type="ECO:0000256" key="1">
    <source>
        <dbReference type="SAM" id="SignalP"/>
    </source>
</evidence>
<accession>A0A9W6W0Q4</accession>
<keyword evidence="3" id="KW-1185">Reference proteome</keyword>
<proteinExistence type="predicted"/>
<name>A0A9W6W0Q4_9ACTN</name>
<feature type="signal peptide" evidence="1">
    <location>
        <begin position="1"/>
        <end position="28"/>
    </location>
</feature>
<keyword evidence="1" id="KW-0732">Signal</keyword>
<feature type="chain" id="PRO_5040779615" evidence="1">
    <location>
        <begin position="29"/>
        <end position="91"/>
    </location>
</feature>
<comment type="caution">
    <text evidence="2">The sequence shown here is derived from an EMBL/GenBank/DDBJ whole genome shotgun (WGS) entry which is preliminary data.</text>
</comment>
<sequence>MLKRFAVTAATALVVAGGVVSVGGPAGAATTVSAAARCHAHKVSGTSHWTCITPGSYCPAAAHKKYGYAYKTGKRYRCVKYSNGRWRWKRA</sequence>
<dbReference type="Proteomes" id="UP001165074">
    <property type="component" value="Unassembled WGS sequence"/>
</dbReference>
<dbReference type="EMBL" id="BSTK01000005">
    <property type="protein sequence ID" value="GLY86002.1"/>
    <property type="molecule type" value="Genomic_DNA"/>
</dbReference>
<gene>
    <name evidence="2" type="ORF">Airi02_039310</name>
</gene>
<evidence type="ECO:0000313" key="3">
    <source>
        <dbReference type="Proteomes" id="UP001165074"/>
    </source>
</evidence>
<protein>
    <submittedName>
        <fullName evidence="2">Uncharacterized protein</fullName>
    </submittedName>
</protein>
<dbReference type="RefSeq" id="WP_285573463.1">
    <property type="nucleotide sequence ID" value="NZ_BSTK01000005.1"/>
</dbReference>